<keyword evidence="3" id="KW-1185">Reference proteome</keyword>
<proteinExistence type="predicted"/>
<name>A0ABN2GLA4_9ACTN</name>
<evidence type="ECO:0008006" key="4">
    <source>
        <dbReference type="Google" id="ProtNLM"/>
    </source>
</evidence>
<evidence type="ECO:0000313" key="3">
    <source>
        <dbReference type="Proteomes" id="UP001499851"/>
    </source>
</evidence>
<feature type="region of interest" description="Disordered" evidence="1">
    <location>
        <begin position="1"/>
        <end position="67"/>
    </location>
</feature>
<dbReference type="Proteomes" id="UP001499851">
    <property type="component" value="Unassembled WGS sequence"/>
</dbReference>
<accession>A0ABN2GLA4</accession>
<protein>
    <recommendedName>
        <fullName evidence="4">PNPLA domain-containing protein</fullName>
    </recommendedName>
</protein>
<sequence length="86" mass="8610">MIGSARSHPSSAVLRSASICGRRSTARSDQSRPGTVEHPSLIPAPGAANDRADGAVANARGPMAPPSDVPLLSILHVGGGARGYLG</sequence>
<gene>
    <name evidence="2" type="ORF">GCM10009830_19320</name>
</gene>
<dbReference type="EMBL" id="BAAAQF010000005">
    <property type="protein sequence ID" value="GAA1673171.1"/>
    <property type="molecule type" value="Genomic_DNA"/>
</dbReference>
<evidence type="ECO:0000313" key="2">
    <source>
        <dbReference type="EMBL" id="GAA1673171.1"/>
    </source>
</evidence>
<organism evidence="2 3">
    <name type="scientific">Glycomyces endophyticus</name>
    <dbReference type="NCBI Taxonomy" id="480996"/>
    <lineage>
        <taxon>Bacteria</taxon>
        <taxon>Bacillati</taxon>
        <taxon>Actinomycetota</taxon>
        <taxon>Actinomycetes</taxon>
        <taxon>Glycomycetales</taxon>
        <taxon>Glycomycetaceae</taxon>
        <taxon>Glycomyces</taxon>
    </lineage>
</organism>
<evidence type="ECO:0000256" key="1">
    <source>
        <dbReference type="SAM" id="MobiDB-lite"/>
    </source>
</evidence>
<comment type="caution">
    <text evidence="2">The sequence shown here is derived from an EMBL/GenBank/DDBJ whole genome shotgun (WGS) entry which is preliminary data.</text>
</comment>
<reference evidence="2 3" key="1">
    <citation type="journal article" date="2019" name="Int. J. Syst. Evol. Microbiol.">
        <title>The Global Catalogue of Microorganisms (GCM) 10K type strain sequencing project: providing services to taxonomists for standard genome sequencing and annotation.</title>
        <authorList>
            <consortium name="The Broad Institute Genomics Platform"/>
            <consortium name="The Broad Institute Genome Sequencing Center for Infectious Disease"/>
            <person name="Wu L."/>
            <person name="Ma J."/>
        </authorList>
    </citation>
    <scope>NUCLEOTIDE SEQUENCE [LARGE SCALE GENOMIC DNA]</scope>
    <source>
        <strain evidence="2 3">JCM 16001</strain>
    </source>
</reference>